<dbReference type="InterPro" id="IPR013901">
    <property type="entry name" value="Anthrone_oxy"/>
</dbReference>
<organism evidence="1 2">
    <name type="scientific">Kineococcus endophyticus</name>
    <dbReference type="NCBI Taxonomy" id="1181883"/>
    <lineage>
        <taxon>Bacteria</taxon>
        <taxon>Bacillati</taxon>
        <taxon>Actinomycetota</taxon>
        <taxon>Actinomycetes</taxon>
        <taxon>Kineosporiales</taxon>
        <taxon>Kineosporiaceae</taxon>
        <taxon>Kineococcus</taxon>
    </lineage>
</organism>
<dbReference type="RefSeq" id="WP_367640151.1">
    <property type="nucleotide sequence ID" value="NZ_JBFNQN010000015.1"/>
</dbReference>
<gene>
    <name evidence="1" type="ORF">AB1207_19705</name>
</gene>
<reference evidence="1 2" key="1">
    <citation type="submission" date="2024-07" db="EMBL/GenBank/DDBJ databases">
        <authorList>
            <person name="Thanompreechachai J."/>
            <person name="Duangmal K."/>
        </authorList>
    </citation>
    <scope>NUCLEOTIDE SEQUENCE [LARGE SCALE GENOMIC DNA]</scope>
    <source>
        <strain evidence="1 2">KCTC 19886</strain>
    </source>
</reference>
<sequence length="154" mass="16468">MTSVGSLVEHAHLGTTAALVLLVAVDPTSRLRDGDGWETWLRGQQRVDRVMRRVAPPVYQAAGVLAVAATVVAARDHDRRAAVCRSAAALCVGASVAVTLRVNEPVNALVRQWRPFDDPAPGWAAARARWERSHRVRRVLAAAAGVAAVAARRA</sequence>
<accession>A0ABV3PCN6</accession>
<proteinExistence type="predicted"/>
<protein>
    <submittedName>
        <fullName evidence="1">Anthrone oxygenase family protein</fullName>
    </submittedName>
</protein>
<name>A0ABV3PCN6_9ACTN</name>
<dbReference type="Pfam" id="PF08592">
    <property type="entry name" value="Anthrone_oxy"/>
    <property type="match status" value="1"/>
</dbReference>
<dbReference type="Proteomes" id="UP001555826">
    <property type="component" value="Unassembled WGS sequence"/>
</dbReference>
<dbReference type="EMBL" id="JBFNQN010000015">
    <property type="protein sequence ID" value="MEW9266982.1"/>
    <property type="molecule type" value="Genomic_DNA"/>
</dbReference>
<keyword evidence="2" id="KW-1185">Reference proteome</keyword>
<comment type="caution">
    <text evidence="1">The sequence shown here is derived from an EMBL/GenBank/DDBJ whole genome shotgun (WGS) entry which is preliminary data.</text>
</comment>
<evidence type="ECO:0000313" key="2">
    <source>
        <dbReference type="Proteomes" id="UP001555826"/>
    </source>
</evidence>
<evidence type="ECO:0000313" key="1">
    <source>
        <dbReference type="EMBL" id="MEW9266982.1"/>
    </source>
</evidence>